<evidence type="ECO:0000313" key="2">
    <source>
        <dbReference type="Proteomes" id="UP000759537"/>
    </source>
</evidence>
<comment type="caution">
    <text evidence="1">The sequence shown here is derived from an EMBL/GenBank/DDBJ whole genome shotgun (WGS) entry which is preliminary data.</text>
</comment>
<dbReference type="InterPro" id="IPR016024">
    <property type="entry name" value="ARM-type_fold"/>
</dbReference>
<gene>
    <name evidence="1" type="ORF">DFH94DRAFT_801727</name>
</gene>
<dbReference type="InterPro" id="IPR011989">
    <property type="entry name" value="ARM-like"/>
</dbReference>
<dbReference type="EMBL" id="WHVB01000012">
    <property type="protein sequence ID" value="KAF8477999.1"/>
    <property type="molecule type" value="Genomic_DNA"/>
</dbReference>
<dbReference type="AlphaFoldDB" id="A0A9P5MSY5"/>
<sequence>MQILADLFVGPQTTASASLASASFDDVLSEGDDDDDDDDDAAVWDKKSDIKPHHYRDDDDLGNEMLAVAALDILAVHFSPDLLNAMLEPPKNKLWNTDHLQSLQCKSTVLVFGAITKGCIETVKLHLPMWLAHNQKCKHTPLFLCAYVKHFLLNISQTLWQPASGMAPPVTLNAALFPKPPNIVSALAICPSIALVLLASSPPNQPAQRTCTLSSPTHPSSFS</sequence>
<dbReference type="OrthoDB" id="951172at2759"/>
<dbReference type="SUPFAM" id="SSF48371">
    <property type="entry name" value="ARM repeat"/>
    <property type="match status" value="1"/>
</dbReference>
<keyword evidence="2" id="KW-1185">Reference proteome</keyword>
<dbReference type="Proteomes" id="UP000759537">
    <property type="component" value="Unassembled WGS sequence"/>
</dbReference>
<dbReference type="Gene3D" id="1.25.10.10">
    <property type="entry name" value="Leucine-rich Repeat Variant"/>
    <property type="match status" value="1"/>
</dbReference>
<accession>A0A9P5MSY5</accession>
<protein>
    <submittedName>
        <fullName evidence="1">Uncharacterized protein</fullName>
    </submittedName>
</protein>
<organism evidence="1 2">
    <name type="scientific">Russula ochroleuca</name>
    <dbReference type="NCBI Taxonomy" id="152965"/>
    <lineage>
        <taxon>Eukaryota</taxon>
        <taxon>Fungi</taxon>
        <taxon>Dikarya</taxon>
        <taxon>Basidiomycota</taxon>
        <taxon>Agaricomycotina</taxon>
        <taxon>Agaricomycetes</taxon>
        <taxon>Russulales</taxon>
        <taxon>Russulaceae</taxon>
        <taxon>Russula</taxon>
    </lineage>
</organism>
<evidence type="ECO:0000313" key="1">
    <source>
        <dbReference type="EMBL" id="KAF8477999.1"/>
    </source>
</evidence>
<name>A0A9P5MSY5_9AGAM</name>
<proteinExistence type="predicted"/>
<reference evidence="1" key="2">
    <citation type="journal article" date="2020" name="Nat. Commun.">
        <title>Large-scale genome sequencing of mycorrhizal fungi provides insights into the early evolution of symbiotic traits.</title>
        <authorList>
            <person name="Miyauchi S."/>
            <person name="Kiss E."/>
            <person name="Kuo A."/>
            <person name="Drula E."/>
            <person name="Kohler A."/>
            <person name="Sanchez-Garcia M."/>
            <person name="Morin E."/>
            <person name="Andreopoulos B."/>
            <person name="Barry K.W."/>
            <person name="Bonito G."/>
            <person name="Buee M."/>
            <person name="Carver A."/>
            <person name="Chen C."/>
            <person name="Cichocki N."/>
            <person name="Clum A."/>
            <person name="Culley D."/>
            <person name="Crous P.W."/>
            <person name="Fauchery L."/>
            <person name="Girlanda M."/>
            <person name="Hayes R.D."/>
            <person name="Keri Z."/>
            <person name="LaButti K."/>
            <person name="Lipzen A."/>
            <person name="Lombard V."/>
            <person name="Magnuson J."/>
            <person name="Maillard F."/>
            <person name="Murat C."/>
            <person name="Nolan M."/>
            <person name="Ohm R.A."/>
            <person name="Pangilinan J."/>
            <person name="Pereira M.F."/>
            <person name="Perotto S."/>
            <person name="Peter M."/>
            <person name="Pfister S."/>
            <person name="Riley R."/>
            <person name="Sitrit Y."/>
            <person name="Stielow J.B."/>
            <person name="Szollosi G."/>
            <person name="Zifcakova L."/>
            <person name="Stursova M."/>
            <person name="Spatafora J.W."/>
            <person name="Tedersoo L."/>
            <person name="Vaario L.M."/>
            <person name="Yamada A."/>
            <person name="Yan M."/>
            <person name="Wang P."/>
            <person name="Xu J."/>
            <person name="Bruns T."/>
            <person name="Baldrian P."/>
            <person name="Vilgalys R."/>
            <person name="Dunand C."/>
            <person name="Henrissat B."/>
            <person name="Grigoriev I.V."/>
            <person name="Hibbett D."/>
            <person name="Nagy L.G."/>
            <person name="Martin F.M."/>
        </authorList>
    </citation>
    <scope>NUCLEOTIDE SEQUENCE</scope>
    <source>
        <strain evidence="1">Prilba</strain>
    </source>
</reference>
<reference evidence="1" key="1">
    <citation type="submission" date="2019-10" db="EMBL/GenBank/DDBJ databases">
        <authorList>
            <consortium name="DOE Joint Genome Institute"/>
            <person name="Kuo A."/>
            <person name="Miyauchi S."/>
            <person name="Kiss E."/>
            <person name="Drula E."/>
            <person name="Kohler A."/>
            <person name="Sanchez-Garcia M."/>
            <person name="Andreopoulos B."/>
            <person name="Barry K.W."/>
            <person name="Bonito G."/>
            <person name="Buee M."/>
            <person name="Carver A."/>
            <person name="Chen C."/>
            <person name="Cichocki N."/>
            <person name="Clum A."/>
            <person name="Culley D."/>
            <person name="Crous P.W."/>
            <person name="Fauchery L."/>
            <person name="Girlanda M."/>
            <person name="Hayes R."/>
            <person name="Keri Z."/>
            <person name="LaButti K."/>
            <person name="Lipzen A."/>
            <person name="Lombard V."/>
            <person name="Magnuson J."/>
            <person name="Maillard F."/>
            <person name="Morin E."/>
            <person name="Murat C."/>
            <person name="Nolan M."/>
            <person name="Ohm R."/>
            <person name="Pangilinan J."/>
            <person name="Pereira M."/>
            <person name="Perotto S."/>
            <person name="Peter M."/>
            <person name="Riley R."/>
            <person name="Sitrit Y."/>
            <person name="Stielow B."/>
            <person name="Szollosi G."/>
            <person name="Zifcakova L."/>
            <person name="Stursova M."/>
            <person name="Spatafora J.W."/>
            <person name="Tedersoo L."/>
            <person name="Vaario L.-M."/>
            <person name="Yamada A."/>
            <person name="Yan M."/>
            <person name="Wang P."/>
            <person name="Xu J."/>
            <person name="Bruns T."/>
            <person name="Baldrian P."/>
            <person name="Vilgalys R."/>
            <person name="Henrissat B."/>
            <person name="Grigoriev I.V."/>
            <person name="Hibbett D."/>
            <person name="Nagy L.G."/>
            <person name="Martin F.M."/>
        </authorList>
    </citation>
    <scope>NUCLEOTIDE SEQUENCE</scope>
    <source>
        <strain evidence="1">Prilba</strain>
    </source>
</reference>